<keyword evidence="4 5" id="KW-0067">ATP-binding</keyword>
<dbReference type="GO" id="GO:0000407">
    <property type="term" value="C:phagophore assembly site"/>
    <property type="evidence" value="ECO:0007669"/>
    <property type="project" value="TreeGrafter"/>
</dbReference>
<dbReference type="GO" id="GO:0016020">
    <property type="term" value="C:membrane"/>
    <property type="evidence" value="ECO:0007669"/>
    <property type="project" value="TreeGrafter"/>
</dbReference>
<evidence type="ECO:0000313" key="8">
    <source>
        <dbReference type="EMBL" id="KAA6358529.1"/>
    </source>
</evidence>
<dbReference type="CDD" id="cd00180">
    <property type="entry name" value="PKc"/>
    <property type="match status" value="1"/>
</dbReference>
<evidence type="ECO:0000256" key="3">
    <source>
        <dbReference type="ARBA" id="ARBA00022777"/>
    </source>
</evidence>
<gene>
    <name evidence="8" type="ORF">EZS28_045944</name>
</gene>
<dbReference type="PROSITE" id="PS00107">
    <property type="entry name" value="PROTEIN_KINASE_ATP"/>
    <property type="match status" value="1"/>
</dbReference>
<dbReference type="InterPro" id="IPR011009">
    <property type="entry name" value="Kinase-like_dom_sf"/>
</dbReference>
<feature type="non-terminal residue" evidence="8">
    <location>
        <position position="217"/>
    </location>
</feature>
<dbReference type="Gene3D" id="1.10.510.10">
    <property type="entry name" value="Transferase(Phosphotransferase) domain 1"/>
    <property type="match status" value="1"/>
</dbReference>
<dbReference type="PROSITE" id="PS00108">
    <property type="entry name" value="PROTEIN_KINASE_ST"/>
    <property type="match status" value="1"/>
</dbReference>
<dbReference type="InterPro" id="IPR045269">
    <property type="entry name" value="Atg1-like"/>
</dbReference>
<dbReference type="GO" id="GO:0004674">
    <property type="term" value="F:protein serine/threonine kinase activity"/>
    <property type="evidence" value="ECO:0007669"/>
    <property type="project" value="UniProtKB-KW"/>
</dbReference>
<feature type="domain" description="Protein kinase" evidence="7">
    <location>
        <begin position="15"/>
        <end position="217"/>
    </location>
</feature>
<accession>A0A5J4TKF5</accession>
<dbReference type="AlphaFoldDB" id="A0A5J4TKF5"/>
<dbReference type="PROSITE" id="PS50011">
    <property type="entry name" value="PROTEIN_KINASE_DOM"/>
    <property type="match status" value="1"/>
</dbReference>
<evidence type="ECO:0000313" key="9">
    <source>
        <dbReference type="Proteomes" id="UP000324800"/>
    </source>
</evidence>
<feature type="binding site" evidence="5">
    <location>
        <position position="44"/>
    </location>
    <ligand>
        <name>ATP</name>
        <dbReference type="ChEBI" id="CHEBI:30616"/>
    </ligand>
</feature>
<dbReference type="OrthoDB" id="4062651at2759"/>
<keyword evidence="6" id="KW-0723">Serine/threonine-protein kinase</keyword>
<dbReference type="Pfam" id="PF00069">
    <property type="entry name" value="Pkinase"/>
    <property type="match status" value="1"/>
</dbReference>
<dbReference type="PANTHER" id="PTHR24348:SF22">
    <property type="entry name" value="NON-SPECIFIC SERINE_THREONINE PROTEIN KINASE"/>
    <property type="match status" value="1"/>
</dbReference>
<dbReference type="Proteomes" id="UP000324800">
    <property type="component" value="Unassembled WGS sequence"/>
</dbReference>
<dbReference type="GO" id="GO:0005524">
    <property type="term" value="F:ATP binding"/>
    <property type="evidence" value="ECO:0007669"/>
    <property type="project" value="UniProtKB-UniRule"/>
</dbReference>
<dbReference type="InterPro" id="IPR017441">
    <property type="entry name" value="Protein_kinase_ATP_BS"/>
</dbReference>
<dbReference type="GO" id="GO:0005776">
    <property type="term" value="C:autophagosome"/>
    <property type="evidence" value="ECO:0007669"/>
    <property type="project" value="TreeGrafter"/>
</dbReference>
<evidence type="ECO:0000256" key="6">
    <source>
        <dbReference type="RuleBase" id="RU000304"/>
    </source>
</evidence>
<proteinExistence type="inferred from homology"/>
<sequence>MQEVSFNTTWKKSDFERQGRLGKGGFGTVWNMKEKATSLQVAIKEMDYYTETEKNDVNSEVAILLKVYEILHKSNSSSSFLHIVQPLGFFMDEDEYKAYIVLEHCSKGDLRNYINSMKENGTQISTEKAFEMIGQIASSLYQLHSNGILHLDLKPENVLLVEGFKVKLADFGLARQLQVGREYITAHGGTLLYQSPELLQNQRIINNESNQTTQKTQ</sequence>
<name>A0A5J4TKF5_9EUKA</name>
<dbReference type="GO" id="GO:0010506">
    <property type="term" value="P:regulation of autophagy"/>
    <property type="evidence" value="ECO:0007669"/>
    <property type="project" value="InterPro"/>
</dbReference>
<keyword evidence="1" id="KW-0808">Transferase</keyword>
<evidence type="ECO:0000256" key="4">
    <source>
        <dbReference type="ARBA" id="ARBA00022840"/>
    </source>
</evidence>
<reference evidence="8 9" key="1">
    <citation type="submission" date="2019-03" db="EMBL/GenBank/DDBJ databases">
        <title>Single cell metagenomics reveals metabolic interactions within the superorganism composed of flagellate Streblomastix strix and complex community of Bacteroidetes bacteria on its surface.</title>
        <authorList>
            <person name="Treitli S.C."/>
            <person name="Kolisko M."/>
            <person name="Husnik F."/>
            <person name="Keeling P."/>
            <person name="Hampl V."/>
        </authorList>
    </citation>
    <scope>NUCLEOTIDE SEQUENCE [LARGE SCALE GENOMIC DNA]</scope>
    <source>
        <strain evidence="8">ST1C</strain>
    </source>
</reference>
<dbReference type="InterPro" id="IPR008271">
    <property type="entry name" value="Ser/Thr_kinase_AS"/>
</dbReference>
<keyword evidence="3 8" id="KW-0418">Kinase</keyword>
<keyword evidence="2 5" id="KW-0547">Nucleotide-binding</keyword>
<dbReference type="EMBL" id="SNRW01029723">
    <property type="protein sequence ID" value="KAA6358529.1"/>
    <property type="molecule type" value="Genomic_DNA"/>
</dbReference>
<dbReference type="PANTHER" id="PTHR24348">
    <property type="entry name" value="SERINE/THREONINE-PROTEIN KINASE UNC-51-RELATED"/>
    <property type="match status" value="1"/>
</dbReference>
<organism evidence="8 9">
    <name type="scientific">Streblomastix strix</name>
    <dbReference type="NCBI Taxonomy" id="222440"/>
    <lineage>
        <taxon>Eukaryota</taxon>
        <taxon>Metamonada</taxon>
        <taxon>Preaxostyla</taxon>
        <taxon>Oxymonadida</taxon>
        <taxon>Streblomastigidae</taxon>
        <taxon>Streblomastix</taxon>
    </lineage>
</organism>
<dbReference type="GO" id="GO:0005829">
    <property type="term" value="C:cytosol"/>
    <property type="evidence" value="ECO:0007669"/>
    <property type="project" value="TreeGrafter"/>
</dbReference>
<dbReference type="SMART" id="SM00220">
    <property type="entry name" value="S_TKc"/>
    <property type="match status" value="1"/>
</dbReference>
<comment type="caution">
    <text evidence="8">The sequence shown here is derived from an EMBL/GenBank/DDBJ whole genome shotgun (WGS) entry which is preliminary data.</text>
</comment>
<comment type="similarity">
    <text evidence="6">Belongs to the protein kinase superfamily.</text>
</comment>
<evidence type="ECO:0000256" key="2">
    <source>
        <dbReference type="ARBA" id="ARBA00022741"/>
    </source>
</evidence>
<protein>
    <submittedName>
        <fullName evidence="8">Putative serine threonine-protein kinase nek2</fullName>
    </submittedName>
</protein>
<evidence type="ECO:0000256" key="5">
    <source>
        <dbReference type="PROSITE-ProRule" id="PRU10141"/>
    </source>
</evidence>
<evidence type="ECO:0000256" key="1">
    <source>
        <dbReference type="ARBA" id="ARBA00022679"/>
    </source>
</evidence>
<evidence type="ECO:0000259" key="7">
    <source>
        <dbReference type="PROSITE" id="PS50011"/>
    </source>
</evidence>
<dbReference type="InterPro" id="IPR000719">
    <property type="entry name" value="Prot_kinase_dom"/>
</dbReference>
<dbReference type="SUPFAM" id="SSF56112">
    <property type="entry name" value="Protein kinase-like (PK-like)"/>
    <property type="match status" value="1"/>
</dbReference>
<dbReference type="GO" id="GO:0000045">
    <property type="term" value="P:autophagosome assembly"/>
    <property type="evidence" value="ECO:0007669"/>
    <property type="project" value="TreeGrafter"/>
</dbReference>